<organism evidence="1">
    <name type="scientific">Rhizophora mucronata</name>
    <name type="common">Asiatic mangrove</name>
    <dbReference type="NCBI Taxonomy" id="61149"/>
    <lineage>
        <taxon>Eukaryota</taxon>
        <taxon>Viridiplantae</taxon>
        <taxon>Streptophyta</taxon>
        <taxon>Embryophyta</taxon>
        <taxon>Tracheophyta</taxon>
        <taxon>Spermatophyta</taxon>
        <taxon>Magnoliopsida</taxon>
        <taxon>eudicotyledons</taxon>
        <taxon>Gunneridae</taxon>
        <taxon>Pentapetalae</taxon>
        <taxon>rosids</taxon>
        <taxon>fabids</taxon>
        <taxon>Malpighiales</taxon>
        <taxon>Rhizophoraceae</taxon>
        <taxon>Rhizophora</taxon>
    </lineage>
</organism>
<evidence type="ECO:0000313" key="1">
    <source>
        <dbReference type="EMBL" id="MBX09236.1"/>
    </source>
</evidence>
<sequence>MSLNQSSDSHKPHSCPFYLQPPCPLCRGFLYVGISFGL</sequence>
<protein>
    <submittedName>
        <fullName evidence="1">Uncharacterized protein</fullName>
    </submittedName>
</protein>
<proteinExistence type="predicted"/>
<dbReference type="AlphaFoldDB" id="A0A2P2KU29"/>
<dbReference type="EMBL" id="GGEC01028752">
    <property type="protein sequence ID" value="MBX09236.1"/>
    <property type="molecule type" value="Transcribed_RNA"/>
</dbReference>
<name>A0A2P2KU29_RHIMU</name>
<accession>A0A2P2KU29</accession>
<reference evidence="1" key="1">
    <citation type="submission" date="2018-02" db="EMBL/GenBank/DDBJ databases">
        <title>Rhizophora mucronata_Transcriptome.</title>
        <authorList>
            <person name="Meera S.P."/>
            <person name="Sreeshan A."/>
            <person name="Augustine A."/>
        </authorList>
    </citation>
    <scope>NUCLEOTIDE SEQUENCE</scope>
    <source>
        <tissue evidence="1">Leaf</tissue>
    </source>
</reference>